<dbReference type="AlphaFoldDB" id="A0A8S3QDT7"/>
<organism evidence="6 7">
    <name type="scientific">Mytilus edulis</name>
    <name type="common">Blue mussel</name>
    <dbReference type="NCBI Taxonomy" id="6550"/>
    <lineage>
        <taxon>Eukaryota</taxon>
        <taxon>Metazoa</taxon>
        <taxon>Spiralia</taxon>
        <taxon>Lophotrochozoa</taxon>
        <taxon>Mollusca</taxon>
        <taxon>Bivalvia</taxon>
        <taxon>Autobranchia</taxon>
        <taxon>Pteriomorphia</taxon>
        <taxon>Mytilida</taxon>
        <taxon>Mytiloidea</taxon>
        <taxon>Mytilidae</taxon>
        <taxon>Mytilinae</taxon>
        <taxon>Mytilus</taxon>
    </lineage>
</organism>
<dbReference type="GO" id="GO:0015074">
    <property type="term" value="P:DNA integration"/>
    <property type="evidence" value="ECO:0007669"/>
    <property type="project" value="InterPro"/>
</dbReference>
<keyword evidence="7" id="KW-1185">Reference proteome</keyword>
<evidence type="ECO:0000256" key="1">
    <source>
        <dbReference type="ARBA" id="ARBA00022499"/>
    </source>
</evidence>
<comment type="caution">
    <text evidence="6">The sequence shown here is derived from an EMBL/GenBank/DDBJ whole genome shotgun (WGS) entry which is preliminary data.</text>
</comment>
<keyword evidence="1" id="KW-1017">Isopeptide bond</keyword>
<feature type="domain" description="ZMYM2-like/QRICH1 C-terminal" evidence="5">
    <location>
        <begin position="217"/>
        <end position="309"/>
    </location>
</feature>
<dbReference type="InterPro" id="IPR011010">
    <property type="entry name" value="DNA_brk_join_enz"/>
</dbReference>
<evidence type="ECO:0000259" key="5">
    <source>
        <dbReference type="Pfam" id="PF12012"/>
    </source>
</evidence>
<dbReference type="InterPro" id="IPR052787">
    <property type="entry name" value="MAVS"/>
</dbReference>
<evidence type="ECO:0000256" key="4">
    <source>
        <dbReference type="ARBA" id="ARBA00023172"/>
    </source>
</evidence>
<dbReference type="GO" id="GO:0006310">
    <property type="term" value="P:DNA recombination"/>
    <property type="evidence" value="ECO:0007669"/>
    <property type="project" value="UniProtKB-KW"/>
</dbReference>
<evidence type="ECO:0000313" key="6">
    <source>
        <dbReference type="EMBL" id="CAG2192719.1"/>
    </source>
</evidence>
<dbReference type="PANTHER" id="PTHR21446">
    <property type="entry name" value="DUF3504 DOMAIN-CONTAINING PROTEIN"/>
    <property type="match status" value="1"/>
</dbReference>
<reference evidence="6" key="1">
    <citation type="submission" date="2021-03" db="EMBL/GenBank/DDBJ databases">
        <authorList>
            <person name="Bekaert M."/>
        </authorList>
    </citation>
    <scope>NUCLEOTIDE SEQUENCE</scope>
</reference>
<dbReference type="Gene3D" id="1.10.443.10">
    <property type="entry name" value="Intergrase catalytic core"/>
    <property type="match status" value="1"/>
</dbReference>
<evidence type="ECO:0000313" key="7">
    <source>
        <dbReference type="Proteomes" id="UP000683360"/>
    </source>
</evidence>
<dbReference type="GO" id="GO:0003677">
    <property type="term" value="F:DNA binding"/>
    <property type="evidence" value="ECO:0007669"/>
    <property type="project" value="InterPro"/>
</dbReference>
<dbReference type="Proteomes" id="UP000683360">
    <property type="component" value="Unassembled WGS sequence"/>
</dbReference>
<keyword evidence="2" id="KW-0597">Phosphoprotein</keyword>
<dbReference type="InterPro" id="IPR013762">
    <property type="entry name" value="Integrase-like_cat_sf"/>
</dbReference>
<gene>
    <name evidence="6" type="ORF">MEDL_7869</name>
</gene>
<sequence length="406" mass="47657">MENKTYFNKLRSLTKKKIQLEHHASNLKSYIDNNTIPKGLNIKLTPQTPGVKSSRFMKRWDDILFNCSFRLLQLLLSFSIYGYKQINSELNETYIKTSLSVTPEDMDVIQRRLTDIQRIEKQNFKAKQNKKFKRDRLNQQSSVFEEDQILNLLKESKSKQPRKRRFKKQKHTVQDKLVVNLSSIELTTSEEKLLSKGLNFCPAPATVNNLQLETDVMRKYLEYTEDVSKTNCGGLEHRKIQSKVVRAYQNTDCPERCIINMYQKYMSLRPNEGKCQAFYLRSKKYPTSDEWYDDCPIGVHQLQKTVSDLCKGAQFSGNFTNHSLRATAATRLYAAEDMDVIQRRLTDIQRIEKQNFKAKQNKKFKRDHLNQQSSVFEEDQILNLLKRVNQNNRGKDVLKTETHSSR</sequence>
<keyword evidence="4" id="KW-0233">DNA recombination</keyword>
<dbReference type="EMBL" id="CAJPWZ010000439">
    <property type="protein sequence ID" value="CAG2192719.1"/>
    <property type="molecule type" value="Genomic_DNA"/>
</dbReference>
<name>A0A8S3QDT7_MYTED</name>
<dbReference type="SUPFAM" id="SSF56349">
    <property type="entry name" value="DNA breaking-rejoining enzymes"/>
    <property type="match status" value="1"/>
</dbReference>
<proteinExistence type="predicted"/>
<dbReference type="Pfam" id="PF12012">
    <property type="entry name" value="DUF3504"/>
    <property type="match status" value="1"/>
</dbReference>
<accession>A0A8S3QDT7</accession>
<protein>
    <recommendedName>
        <fullName evidence="5">ZMYM2-like/QRICH1 C-terminal domain-containing protein</fullName>
    </recommendedName>
</protein>
<keyword evidence="3" id="KW-0832">Ubl conjugation</keyword>
<dbReference type="InterPro" id="IPR021893">
    <property type="entry name" value="ZMYM2-like_C"/>
</dbReference>
<dbReference type="PANTHER" id="PTHR21446:SF12">
    <property type="entry name" value="POTASSIUM CHANNEL TETRAMERIZATION DOMAIN CONTAINING 1"/>
    <property type="match status" value="1"/>
</dbReference>
<evidence type="ECO:0000256" key="2">
    <source>
        <dbReference type="ARBA" id="ARBA00022553"/>
    </source>
</evidence>
<dbReference type="OrthoDB" id="6145258at2759"/>
<evidence type="ECO:0000256" key="3">
    <source>
        <dbReference type="ARBA" id="ARBA00022843"/>
    </source>
</evidence>